<dbReference type="InterPro" id="IPR015421">
    <property type="entry name" value="PyrdxlP-dep_Trfase_major"/>
</dbReference>
<dbReference type="RefSeq" id="WP_317137211.1">
    <property type="nucleotide sequence ID" value="NZ_CP043875.1"/>
</dbReference>
<dbReference type="InterPro" id="IPR015424">
    <property type="entry name" value="PyrdxlP-dep_Trfase"/>
</dbReference>
<protein>
    <submittedName>
        <fullName evidence="9">Cysteine desulfurase</fullName>
    </submittedName>
</protein>
<dbReference type="AlphaFoldDB" id="A0AA97FCQ3"/>
<evidence type="ECO:0000256" key="3">
    <source>
        <dbReference type="ARBA" id="ARBA00022679"/>
    </source>
</evidence>
<proteinExistence type="inferred from homology"/>
<keyword evidence="3" id="KW-0808">Transferase</keyword>
<evidence type="ECO:0000256" key="7">
    <source>
        <dbReference type="ARBA" id="ARBA00023014"/>
    </source>
</evidence>
<dbReference type="InterPro" id="IPR000192">
    <property type="entry name" value="Aminotrans_V_dom"/>
</dbReference>
<dbReference type="Gene3D" id="3.90.1150.10">
    <property type="entry name" value="Aspartate Aminotransferase, domain 1"/>
    <property type="match status" value="1"/>
</dbReference>
<comment type="similarity">
    <text evidence="2">Belongs to the class-V pyridoxal-phosphate-dependent aminotransferase family. NifS/IscS subfamily.</text>
</comment>
<evidence type="ECO:0000256" key="1">
    <source>
        <dbReference type="ARBA" id="ARBA00001933"/>
    </source>
</evidence>
<evidence type="ECO:0000256" key="2">
    <source>
        <dbReference type="ARBA" id="ARBA00006490"/>
    </source>
</evidence>
<dbReference type="Gene3D" id="3.40.640.10">
    <property type="entry name" value="Type I PLP-dependent aspartate aminotransferase-like (Major domain)"/>
    <property type="match status" value="1"/>
</dbReference>
<keyword evidence="7" id="KW-0411">Iron-sulfur</keyword>
<accession>A0AA97FCQ3</accession>
<dbReference type="GO" id="GO:0046872">
    <property type="term" value="F:metal ion binding"/>
    <property type="evidence" value="ECO:0007669"/>
    <property type="project" value="UniProtKB-KW"/>
</dbReference>
<evidence type="ECO:0000313" key="9">
    <source>
        <dbReference type="EMBL" id="WOF15638.1"/>
    </source>
</evidence>
<dbReference type="InterPro" id="IPR016454">
    <property type="entry name" value="Cysteine_dSase"/>
</dbReference>
<keyword evidence="5" id="KW-0663">Pyridoxal phosphate</keyword>
<reference evidence="9 10" key="1">
    <citation type="submission" date="2019-09" db="EMBL/GenBank/DDBJ databases">
        <title>The complete genome of Methanoplanus sp. FWC-SCC4.</title>
        <authorList>
            <person name="Chen S.-C."/>
            <person name="Zhou Y.-Z."/>
            <person name="Lai M.-C."/>
        </authorList>
    </citation>
    <scope>NUCLEOTIDE SEQUENCE [LARGE SCALE GENOMIC DNA]</scope>
    <source>
        <strain evidence="9 10">FWC-SCC4</strain>
    </source>
</reference>
<evidence type="ECO:0000313" key="10">
    <source>
        <dbReference type="Proteomes" id="UP001301797"/>
    </source>
</evidence>
<evidence type="ECO:0000256" key="4">
    <source>
        <dbReference type="ARBA" id="ARBA00022723"/>
    </source>
</evidence>
<feature type="domain" description="Aminotransferase class V" evidence="8">
    <location>
        <begin position="4"/>
        <end position="365"/>
    </location>
</feature>
<dbReference type="PIRSF" id="PIRSF005572">
    <property type="entry name" value="NifS"/>
    <property type="match status" value="1"/>
</dbReference>
<dbReference type="Proteomes" id="UP001301797">
    <property type="component" value="Chromosome"/>
</dbReference>
<dbReference type="GO" id="GO:0051536">
    <property type="term" value="F:iron-sulfur cluster binding"/>
    <property type="evidence" value="ECO:0007669"/>
    <property type="project" value="UniProtKB-KW"/>
</dbReference>
<keyword evidence="4" id="KW-0479">Metal-binding</keyword>
<name>A0AA97FCQ3_9EURY</name>
<keyword evidence="6" id="KW-0408">Iron</keyword>
<keyword evidence="10" id="KW-1185">Reference proteome</keyword>
<evidence type="ECO:0000256" key="6">
    <source>
        <dbReference type="ARBA" id="ARBA00023004"/>
    </source>
</evidence>
<dbReference type="GO" id="GO:0016740">
    <property type="term" value="F:transferase activity"/>
    <property type="evidence" value="ECO:0007669"/>
    <property type="project" value="UniProtKB-KW"/>
</dbReference>
<evidence type="ECO:0000259" key="8">
    <source>
        <dbReference type="Pfam" id="PF00266"/>
    </source>
</evidence>
<evidence type="ECO:0000256" key="5">
    <source>
        <dbReference type="ARBA" id="ARBA00022898"/>
    </source>
</evidence>
<dbReference type="Pfam" id="PF00266">
    <property type="entry name" value="Aminotran_5"/>
    <property type="match status" value="1"/>
</dbReference>
<organism evidence="9 10">
    <name type="scientific">Methanochimaera problematica</name>
    <dbReference type="NCBI Taxonomy" id="2609417"/>
    <lineage>
        <taxon>Archaea</taxon>
        <taxon>Methanobacteriati</taxon>
        <taxon>Methanobacteriota</taxon>
        <taxon>Stenosarchaea group</taxon>
        <taxon>Methanomicrobia</taxon>
        <taxon>Methanomicrobiales</taxon>
        <taxon>Methanomicrobiaceae</taxon>
        <taxon>Methanochimaera</taxon>
    </lineage>
</organism>
<comment type="cofactor">
    <cofactor evidence="1">
        <name>pyridoxal 5'-phosphate</name>
        <dbReference type="ChEBI" id="CHEBI:597326"/>
    </cofactor>
</comment>
<dbReference type="PANTHER" id="PTHR11601:SF34">
    <property type="entry name" value="CYSTEINE DESULFURASE"/>
    <property type="match status" value="1"/>
</dbReference>
<dbReference type="PANTHER" id="PTHR11601">
    <property type="entry name" value="CYSTEINE DESULFURYLASE FAMILY MEMBER"/>
    <property type="match status" value="1"/>
</dbReference>
<dbReference type="EMBL" id="CP043875">
    <property type="protein sequence ID" value="WOF15638.1"/>
    <property type="molecule type" value="Genomic_DNA"/>
</dbReference>
<dbReference type="GeneID" id="85229007"/>
<dbReference type="SUPFAM" id="SSF53383">
    <property type="entry name" value="PLP-dependent transferases"/>
    <property type="match status" value="1"/>
</dbReference>
<dbReference type="InterPro" id="IPR015422">
    <property type="entry name" value="PyrdxlP-dep_Trfase_small"/>
</dbReference>
<sequence>MRKIYLDLTSARPVEQRVFEFAKKYLTESYGNPSSLHSKGLEAKHALEEARSKVSSLINAESPSTIIFTGSSTESNNMAIRGTALRNKKTGQKVVSSTIEHISVLNPMKELQKSGYTYETVPVDEYGTIDLEKLSETVTKDTIITSVNYASDEIGTIEPIKEISKIVHENGQFLHVNATAAAGNIPVDVQKEDIDLMTISSNDMYGPRGAAALYVKKGIRIQTILPGGGQERGLRSGTENIFAIAGMGEAAHIASKEMTSEAKRLQKIGDAYKSVILKIEDSYLTGHPTYRLPGHLSFRFWRVEGESILLNLDAGYGIQVTTGSACSSRTLEPSHVLIGIGLKHEEAHGSMIITLGRLNTMEEVPYVADAVKGTVERLRKITAM</sequence>
<gene>
    <name evidence="9" type="ORF">F1737_02520</name>
</gene>
<dbReference type="KEGG" id="mefw:F1737_02520"/>